<dbReference type="Pfam" id="PF00339">
    <property type="entry name" value="Arrestin_N"/>
    <property type="match status" value="1"/>
</dbReference>
<dbReference type="AlphaFoldDB" id="A0ABD1DDR7"/>
<evidence type="ECO:0000259" key="4">
    <source>
        <dbReference type="SMART" id="SM01017"/>
    </source>
</evidence>
<dbReference type="PANTHER" id="PTHR11188">
    <property type="entry name" value="ARRESTIN DOMAIN CONTAINING PROTEIN"/>
    <property type="match status" value="1"/>
</dbReference>
<keyword evidence="6" id="KW-1185">Reference proteome</keyword>
<dbReference type="PANTHER" id="PTHR11188:SF167">
    <property type="entry name" value="ARRESTIN C-TERMINAL-LIKE DOMAIN-CONTAINING PROTEIN-RELATED"/>
    <property type="match status" value="1"/>
</dbReference>
<dbReference type="SMART" id="SM01017">
    <property type="entry name" value="Arrestin_C"/>
    <property type="match status" value="1"/>
</dbReference>
<dbReference type="Proteomes" id="UP001562425">
    <property type="component" value="Unassembled WGS sequence"/>
</dbReference>
<protein>
    <recommendedName>
        <fullName evidence="4">Arrestin C-terminal-like domain-containing protein</fullName>
    </recommendedName>
</protein>
<comment type="similarity">
    <text evidence="1">Belongs to the arrestin family.</text>
</comment>
<evidence type="ECO:0000313" key="5">
    <source>
        <dbReference type="EMBL" id="KAL1397207.1"/>
    </source>
</evidence>
<feature type="compositionally biased region" description="Low complexity" evidence="3">
    <location>
        <begin position="391"/>
        <end position="412"/>
    </location>
</feature>
<proteinExistence type="inferred from homology"/>
<keyword evidence="2" id="KW-0716">Sensory transduction</keyword>
<sequence>MAPPVCDISFEDNSHGVFLAGQTIVGQVDIQVPKAKKVRSVYLRLTGQGSCKWAETRETGSSAVFSSREEYAAHTVVFLSGSSSESSEEVELGEGSHRYRFSYRLPPECPTSFEGDFGYVRYTIRIVFERPWKYDLTYKIAFTVVQQLDLNRISPPLNEAIVKENMRQFSCGPCRSAPMIMTVCVPMTGYVPGQLVRVTVDIMNKSRKDISEVKLKLRRQVKYLSQSPSERSKTVFCTLVKYQCSGVDRDRSAGYERRLLIPPEPPTRSSTIIRIEYFIEIIAKVVGLHASPRVKIPITIGTVPLANLNKSQEQSSVVDGNPLLRGVSTTSVSNLATQHMASSLQSLKMPHSFEESPSRAAIDIQEDDEQQTLGAKPFAPRYPVYKFGEGAPSTAASTTATAKLTTTPTTPTEMTKIEPVKGSNGVS</sequence>
<dbReference type="Pfam" id="PF02752">
    <property type="entry name" value="Arrestin_C"/>
    <property type="match status" value="1"/>
</dbReference>
<gene>
    <name evidence="5" type="ORF">pipiens_009930</name>
</gene>
<evidence type="ECO:0000313" key="6">
    <source>
        <dbReference type="Proteomes" id="UP001562425"/>
    </source>
</evidence>
<dbReference type="InterPro" id="IPR011021">
    <property type="entry name" value="Arrestin-like_N"/>
</dbReference>
<comment type="caution">
    <text evidence="5">The sequence shown here is derived from an EMBL/GenBank/DDBJ whole genome shotgun (WGS) entry which is preliminary data.</text>
</comment>
<dbReference type="InterPro" id="IPR050357">
    <property type="entry name" value="Arrestin_domain-protein"/>
</dbReference>
<dbReference type="SUPFAM" id="SSF81296">
    <property type="entry name" value="E set domains"/>
    <property type="match status" value="2"/>
</dbReference>
<name>A0ABD1DDR7_CULPP</name>
<evidence type="ECO:0000256" key="3">
    <source>
        <dbReference type="SAM" id="MobiDB-lite"/>
    </source>
</evidence>
<dbReference type="Gene3D" id="2.60.40.640">
    <property type="match status" value="2"/>
</dbReference>
<dbReference type="EMBL" id="JBEHCU010006391">
    <property type="protein sequence ID" value="KAL1397207.1"/>
    <property type="molecule type" value="Genomic_DNA"/>
</dbReference>
<accession>A0ABD1DDR7</accession>
<dbReference type="InterPro" id="IPR011022">
    <property type="entry name" value="Arrestin_C-like"/>
</dbReference>
<feature type="domain" description="Arrestin C-terminal-like" evidence="4">
    <location>
        <begin position="175"/>
        <end position="305"/>
    </location>
</feature>
<evidence type="ECO:0000256" key="2">
    <source>
        <dbReference type="ARBA" id="ARBA00022606"/>
    </source>
</evidence>
<reference evidence="5 6" key="1">
    <citation type="submission" date="2024-05" db="EMBL/GenBank/DDBJ databases">
        <title>Culex pipiens pipiens assembly and annotation.</title>
        <authorList>
            <person name="Alout H."/>
            <person name="Durand T."/>
        </authorList>
    </citation>
    <scope>NUCLEOTIDE SEQUENCE [LARGE SCALE GENOMIC DNA]</scope>
    <source>
        <strain evidence="5">HA-2024</strain>
        <tissue evidence="5">Whole body</tissue>
    </source>
</reference>
<feature type="region of interest" description="Disordered" evidence="3">
    <location>
        <begin position="389"/>
        <end position="427"/>
    </location>
</feature>
<organism evidence="5 6">
    <name type="scientific">Culex pipiens pipiens</name>
    <name type="common">Northern house mosquito</name>
    <dbReference type="NCBI Taxonomy" id="38569"/>
    <lineage>
        <taxon>Eukaryota</taxon>
        <taxon>Metazoa</taxon>
        <taxon>Ecdysozoa</taxon>
        <taxon>Arthropoda</taxon>
        <taxon>Hexapoda</taxon>
        <taxon>Insecta</taxon>
        <taxon>Pterygota</taxon>
        <taxon>Neoptera</taxon>
        <taxon>Endopterygota</taxon>
        <taxon>Diptera</taxon>
        <taxon>Nematocera</taxon>
        <taxon>Culicoidea</taxon>
        <taxon>Culicidae</taxon>
        <taxon>Culicinae</taxon>
        <taxon>Culicini</taxon>
        <taxon>Culex</taxon>
        <taxon>Culex</taxon>
    </lineage>
</organism>
<evidence type="ECO:0000256" key="1">
    <source>
        <dbReference type="ARBA" id="ARBA00005298"/>
    </source>
</evidence>
<dbReference type="InterPro" id="IPR014752">
    <property type="entry name" value="Arrestin-like_C"/>
</dbReference>
<dbReference type="InterPro" id="IPR014756">
    <property type="entry name" value="Ig_E-set"/>
</dbReference>